<evidence type="ECO:0000256" key="6">
    <source>
        <dbReference type="RuleBase" id="RU003651"/>
    </source>
</evidence>
<dbReference type="Gene3D" id="3.40.50.300">
    <property type="entry name" value="P-loop containing nucleotide triphosphate hydrolases"/>
    <property type="match status" value="2"/>
</dbReference>
<evidence type="ECO:0000256" key="4">
    <source>
        <dbReference type="ARBA" id="ARBA00032509"/>
    </source>
</evidence>
<keyword evidence="2 6" id="KW-0547">Nucleotide-binding</keyword>
<dbReference type="GO" id="GO:0005524">
    <property type="term" value="F:ATP binding"/>
    <property type="evidence" value="ECO:0007669"/>
    <property type="project" value="UniProtKB-KW"/>
</dbReference>
<dbReference type="GO" id="GO:0005778">
    <property type="term" value="C:peroxisomal membrane"/>
    <property type="evidence" value="ECO:0007669"/>
    <property type="project" value="TreeGrafter"/>
</dbReference>
<dbReference type="OrthoDB" id="2187at2759"/>
<evidence type="ECO:0000256" key="2">
    <source>
        <dbReference type="ARBA" id="ARBA00022741"/>
    </source>
</evidence>
<dbReference type="InterPro" id="IPR003959">
    <property type="entry name" value="ATPase_AAA_core"/>
</dbReference>
<dbReference type="AlphaFoldDB" id="A0A4P9XJ49"/>
<dbReference type="PROSITE" id="PS00674">
    <property type="entry name" value="AAA"/>
    <property type="match status" value="1"/>
</dbReference>
<dbReference type="EMBL" id="KZ993149">
    <property type="protein sequence ID" value="RKP05381.1"/>
    <property type="molecule type" value="Genomic_DNA"/>
</dbReference>
<protein>
    <recommendedName>
        <fullName evidence="5">Peroxisomal ATPase PEX1</fullName>
    </recommendedName>
    <alternativeName>
        <fullName evidence="4">Peroxin-1</fullName>
    </alternativeName>
</protein>
<evidence type="ECO:0000256" key="1">
    <source>
        <dbReference type="ARBA" id="ARBA00022737"/>
    </source>
</evidence>
<dbReference type="Proteomes" id="UP000271241">
    <property type="component" value="Unassembled WGS sequence"/>
</dbReference>
<proteinExistence type="inferred from homology"/>
<dbReference type="FunFam" id="1.10.8.60:FF:000105">
    <property type="entry name" value="PeRoXisome assembly factor"/>
    <property type="match status" value="1"/>
</dbReference>
<dbReference type="InterPro" id="IPR003960">
    <property type="entry name" value="ATPase_AAA_CS"/>
</dbReference>
<dbReference type="GO" id="GO:0005829">
    <property type="term" value="C:cytosol"/>
    <property type="evidence" value="ECO:0007669"/>
    <property type="project" value="TreeGrafter"/>
</dbReference>
<dbReference type="Gene3D" id="1.10.8.60">
    <property type="match status" value="2"/>
</dbReference>
<evidence type="ECO:0000256" key="7">
    <source>
        <dbReference type="SAM" id="MobiDB-lite"/>
    </source>
</evidence>
<organism evidence="9 10">
    <name type="scientific">Thamnocephalis sphaerospora</name>
    <dbReference type="NCBI Taxonomy" id="78915"/>
    <lineage>
        <taxon>Eukaryota</taxon>
        <taxon>Fungi</taxon>
        <taxon>Fungi incertae sedis</taxon>
        <taxon>Zoopagomycota</taxon>
        <taxon>Zoopagomycotina</taxon>
        <taxon>Zoopagomycetes</taxon>
        <taxon>Zoopagales</taxon>
        <taxon>Sigmoideomycetaceae</taxon>
        <taxon>Thamnocephalis</taxon>
    </lineage>
</organism>
<keyword evidence="9" id="KW-0378">Hydrolase</keyword>
<sequence length="626" mass="68066">MENTFPAACLLCVGDSSLQPLGGVDALLKEGTEFLKCSLASPELEKSVGTSLNGGLLICGRAGAGKTSVLQHIQKATASDPALLTSWMPVDCRALAEERPIVVSERLQQCFDQAAWNAPSVVCLDNLDRLLPAELEHADSTRMRQLAERFLEIAARMIMHHRIVIVATCEQSASLHPLLLNSHLFKCTLQIPSPDKAQRCKILECMLSAGPSVARDALSSLDLQEIANETEGYVAADLSTLLDHAIRQAVIRSLSHERRHTTDAQGRPAVRLSMTDFTAAIADYTPSSLRGVKLAESSVAWSDIGGLREARKMLLETLEWPTKYAKIFANCPLPKECGLNFISVKGPELLNKYIGASEKSVRDLFERAKAARPAILFFDEFDSIAPRRGHDSTGVTDRVVNQMLTEMDGAEKLEGVYVLAATSRPDLIDPALLRPGRLDKSILCGMPDEEERHEILEAVARKLHIHPEVDLTAIARDAPGYTGADLQALLYNAHLDAAHELIDAAETGTGTTDSSDVDAANVEFLVAGSATMTAAERGQLSRRPSASIDAYCVAQIKSNSTFISALSTQAVRMRHLSKAMETTRPSLAPQEYYRLARIYQEFVQGRSADMPDGTGTHDVGQRSTLG</sequence>
<dbReference type="InterPro" id="IPR003593">
    <property type="entry name" value="AAA+_ATPase"/>
</dbReference>
<feature type="domain" description="AAA+ ATPase" evidence="8">
    <location>
        <begin position="52"/>
        <end position="448"/>
    </location>
</feature>
<dbReference type="GO" id="GO:0016887">
    <property type="term" value="F:ATP hydrolysis activity"/>
    <property type="evidence" value="ECO:0007669"/>
    <property type="project" value="InterPro"/>
</dbReference>
<evidence type="ECO:0000256" key="5">
    <source>
        <dbReference type="ARBA" id="ARBA00034532"/>
    </source>
</evidence>
<reference evidence="10" key="1">
    <citation type="journal article" date="2018" name="Nat. Microbiol.">
        <title>Leveraging single-cell genomics to expand the fungal tree of life.</title>
        <authorList>
            <person name="Ahrendt S.R."/>
            <person name="Quandt C.A."/>
            <person name="Ciobanu D."/>
            <person name="Clum A."/>
            <person name="Salamov A."/>
            <person name="Andreopoulos B."/>
            <person name="Cheng J.F."/>
            <person name="Woyke T."/>
            <person name="Pelin A."/>
            <person name="Henrissat B."/>
            <person name="Reynolds N.K."/>
            <person name="Benny G.L."/>
            <person name="Smith M.E."/>
            <person name="James T.Y."/>
            <person name="Grigoriev I.V."/>
        </authorList>
    </citation>
    <scope>NUCLEOTIDE SEQUENCE [LARGE SCALE GENOMIC DNA]</scope>
    <source>
        <strain evidence="10">RSA 1356</strain>
    </source>
</reference>
<dbReference type="InterPro" id="IPR041569">
    <property type="entry name" value="AAA_lid_3"/>
</dbReference>
<dbReference type="InterPro" id="IPR027417">
    <property type="entry name" value="P-loop_NTPase"/>
</dbReference>
<dbReference type="PANTHER" id="PTHR23077:SF12">
    <property type="entry name" value="PEROXISOMAL ATPASE PEX1"/>
    <property type="match status" value="1"/>
</dbReference>
<dbReference type="PANTHER" id="PTHR23077">
    <property type="entry name" value="AAA-FAMILY ATPASE"/>
    <property type="match status" value="1"/>
</dbReference>
<dbReference type="Pfam" id="PF17862">
    <property type="entry name" value="AAA_lid_3"/>
    <property type="match status" value="2"/>
</dbReference>
<keyword evidence="10" id="KW-1185">Reference proteome</keyword>
<dbReference type="SMART" id="SM00382">
    <property type="entry name" value="AAA"/>
    <property type="match status" value="1"/>
</dbReference>
<keyword evidence="1" id="KW-0677">Repeat</keyword>
<dbReference type="STRING" id="78915.A0A4P9XJ49"/>
<dbReference type="InterPro" id="IPR050168">
    <property type="entry name" value="AAA_ATPase_domain"/>
</dbReference>
<evidence type="ECO:0000313" key="10">
    <source>
        <dbReference type="Proteomes" id="UP000271241"/>
    </source>
</evidence>
<evidence type="ECO:0000313" key="9">
    <source>
        <dbReference type="EMBL" id="RKP05381.1"/>
    </source>
</evidence>
<evidence type="ECO:0000259" key="8">
    <source>
        <dbReference type="SMART" id="SM00382"/>
    </source>
</evidence>
<evidence type="ECO:0000256" key="3">
    <source>
        <dbReference type="ARBA" id="ARBA00022840"/>
    </source>
</evidence>
<keyword evidence="3 6" id="KW-0067">ATP-binding</keyword>
<dbReference type="SUPFAM" id="SSF52540">
    <property type="entry name" value="P-loop containing nucleoside triphosphate hydrolases"/>
    <property type="match status" value="2"/>
</dbReference>
<name>A0A4P9XJ49_9FUNG</name>
<feature type="region of interest" description="Disordered" evidence="7">
    <location>
        <begin position="606"/>
        <end position="626"/>
    </location>
</feature>
<dbReference type="Pfam" id="PF00004">
    <property type="entry name" value="AAA"/>
    <property type="match status" value="2"/>
</dbReference>
<gene>
    <name evidence="9" type="ORF">THASP1DRAFT_19884</name>
</gene>
<accession>A0A4P9XJ49</accession>
<comment type="similarity">
    <text evidence="6">Belongs to the AAA ATPase family.</text>
</comment>
<dbReference type="GO" id="GO:0016558">
    <property type="term" value="P:protein import into peroxisome matrix"/>
    <property type="evidence" value="ECO:0007669"/>
    <property type="project" value="TreeGrafter"/>
</dbReference>